<dbReference type="OrthoDB" id="4203030at2759"/>
<sequence>MTCNITNTPLYPEPLPLYSRNDPDAVSIHSAAPSYVSETPTYTSRRPSIPAMVSSSLLPPLPESTPREQARGLPAVPYAPGFQSRAPGWISDIDLHSFNVGSWSSTRTSHASRQYHAVARRRASQAANTTAILNSLSAVPPPTVAASSSAAATPSPSASSTALNNYPVQMTNGSEPANPLEDPYLVGEVAANRARSQRVYREMCLRGEETARHESRSWEFMFAQMSDWDERAQSWSNFRSRVGQTKLLGRRLGLRA</sequence>
<comment type="caution">
    <text evidence="2">The sequence shown here is derived from an EMBL/GenBank/DDBJ whole genome shotgun (WGS) entry which is preliminary data.</text>
</comment>
<keyword evidence="3" id="KW-1185">Reference proteome</keyword>
<proteinExistence type="predicted"/>
<protein>
    <submittedName>
        <fullName evidence="2">Uncharacterized protein</fullName>
    </submittedName>
</protein>
<feature type="compositionally biased region" description="Low complexity" evidence="1">
    <location>
        <begin position="144"/>
        <end position="162"/>
    </location>
</feature>
<evidence type="ECO:0000313" key="3">
    <source>
        <dbReference type="Proteomes" id="UP000193144"/>
    </source>
</evidence>
<name>A0A1Y1Z6G0_9PLEO</name>
<evidence type="ECO:0000313" key="2">
    <source>
        <dbReference type="EMBL" id="ORY05830.1"/>
    </source>
</evidence>
<dbReference type="AlphaFoldDB" id="A0A1Y1Z6G0"/>
<organism evidence="2 3">
    <name type="scientific">Clohesyomyces aquaticus</name>
    <dbReference type="NCBI Taxonomy" id="1231657"/>
    <lineage>
        <taxon>Eukaryota</taxon>
        <taxon>Fungi</taxon>
        <taxon>Dikarya</taxon>
        <taxon>Ascomycota</taxon>
        <taxon>Pezizomycotina</taxon>
        <taxon>Dothideomycetes</taxon>
        <taxon>Pleosporomycetidae</taxon>
        <taxon>Pleosporales</taxon>
        <taxon>Lindgomycetaceae</taxon>
        <taxon>Clohesyomyces</taxon>
    </lineage>
</organism>
<evidence type="ECO:0000256" key="1">
    <source>
        <dbReference type="SAM" id="MobiDB-lite"/>
    </source>
</evidence>
<dbReference type="Proteomes" id="UP000193144">
    <property type="component" value="Unassembled WGS sequence"/>
</dbReference>
<feature type="region of interest" description="Disordered" evidence="1">
    <location>
        <begin position="143"/>
        <end position="166"/>
    </location>
</feature>
<dbReference type="EMBL" id="MCFA01000122">
    <property type="protein sequence ID" value="ORY05830.1"/>
    <property type="molecule type" value="Genomic_DNA"/>
</dbReference>
<accession>A0A1Y1Z6G0</accession>
<reference evidence="2 3" key="1">
    <citation type="submission" date="2016-07" db="EMBL/GenBank/DDBJ databases">
        <title>Pervasive Adenine N6-methylation of Active Genes in Fungi.</title>
        <authorList>
            <consortium name="DOE Joint Genome Institute"/>
            <person name="Mondo S.J."/>
            <person name="Dannebaum R.O."/>
            <person name="Kuo R.C."/>
            <person name="Labutti K."/>
            <person name="Haridas S."/>
            <person name="Kuo A."/>
            <person name="Salamov A."/>
            <person name="Ahrendt S.R."/>
            <person name="Lipzen A."/>
            <person name="Sullivan W."/>
            <person name="Andreopoulos W.B."/>
            <person name="Clum A."/>
            <person name="Lindquist E."/>
            <person name="Daum C."/>
            <person name="Ramamoorthy G.K."/>
            <person name="Gryganskyi A."/>
            <person name="Culley D."/>
            <person name="Magnuson J.K."/>
            <person name="James T.Y."/>
            <person name="O'Malley M.A."/>
            <person name="Stajich J.E."/>
            <person name="Spatafora J.W."/>
            <person name="Visel A."/>
            <person name="Grigoriev I.V."/>
        </authorList>
    </citation>
    <scope>NUCLEOTIDE SEQUENCE [LARGE SCALE GENOMIC DNA]</scope>
    <source>
        <strain evidence="2 3">CBS 115471</strain>
    </source>
</reference>
<gene>
    <name evidence="2" type="ORF">BCR34DRAFT_604416</name>
</gene>